<dbReference type="Pfam" id="PF01381">
    <property type="entry name" value="HTH_3"/>
    <property type="match status" value="1"/>
</dbReference>
<gene>
    <name evidence="1" type="ORF">GTO85_04825</name>
</gene>
<name>A0A7H9E7W5_9LACO</name>
<dbReference type="Gene3D" id="1.10.260.40">
    <property type="entry name" value="lambda repressor-like DNA-binding domains"/>
    <property type="match status" value="1"/>
</dbReference>
<dbReference type="EMBL" id="CP047415">
    <property type="protein sequence ID" value="QLL73741.1"/>
    <property type="molecule type" value="Genomic_DNA"/>
</dbReference>
<dbReference type="RefSeq" id="WP_060463978.1">
    <property type="nucleotide sequence ID" value="NZ_CP047415.1"/>
</dbReference>
<evidence type="ECO:0000313" key="2">
    <source>
        <dbReference type="Proteomes" id="UP000510660"/>
    </source>
</evidence>
<accession>A0A7H9E7W5</accession>
<dbReference type="Proteomes" id="UP000510660">
    <property type="component" value="Chromosome"/>
</dbReference>
<dbReference type="InterPro" id="IPR010982">
    <property type="entry name" value="Lambda_DNA-bd_dom_sf"/>
</dbReference>
<dbReference type="GO" id="GO:0003677">
    <property type="term" value="F:DNA binding"/>
    <property type="evidence" value="ECO:0007669"/>
    <property type="project" value="InterPro"/>
</dbReference>
<sequence length="62" mass="6928">MPKITAKAARVNADLTLREAAAKLGVSYQNLSNLENDEDKITLGLAKKMSKIYQIPMDFIFK</sequence>
<evidence type="ECO:0000313" key="1">
    <source>
        <dbReference type="EMBL" id="QLL73741.1"/>
    </source>
</evidence>
<dbReference type="PROSITE" id="PS50943">
    <property type="entry name" value="HTH_CROC1"/>
    <property type="match status" value="1"/>
</dbReference>
<dbReference type="AlphaFoldDB" id="A0A7H9E7W5"/>
<organism evidence="1 2">
    <name type="scientific">Lactobacillus crispatus</name>
    <dbReference type="NCBI Taxonomy" id="47770"/>
    <lineage>
        <taxon>Bacteria</taxon>
        <taxon>Bacillati</taxon>
        <taxon>Bacillota</taxon>
        <taxon>Bacilli</taxon>
        <taxon>Lactobacillales</taxon>
        <taxon>Lactobacillaceae</taxon>
        <taxon>Lactobacillus</taxon>
    </lineage>
</organism>
<dbReference type="CDD" id="cd00093">
    <property type="entry name" value="HTH_XRE"/>
    <property type="match status" value="1"/>
</dbReference>
<reference evidence="1 2" key="1">
    <citation type="submission" date="2020-01" db="EMBL/GenBank/DDBJ databases">
        <title>Complete and circular genome sequences of six lactobacillus isolates from horses.</title>
        <authorList>
            <person name="Hassan H.M."/>
        </authorList>
    </citation>
    <scope>NUCLEOTIDE SEQUENCE [LARGE SCALE GENOMIC DNA]</scope>
    <source>
        <strain evidence="1 2">1D</strain>
    </source>
</reference>
<proteinExistence type="predicted"/>
<dbReference type="InterPro" id="IPR001387">
    <property type="entry name" value="Cro/C1-type_HTH"/>
</dbReference>
<dbReference type="SUPFAM" id="SSF47413">
    <property type="entry name" value="lambda repressor-like DNA-binding domains"/>
    <property type="match status" value="1"/>
</dbReference>
<dbReference type="SMART" id="SM00530">
    <property type="entry name" value="HTH_XRE"/>
    <property type="match status" value="1"/>
</dbReference>
<protein>
    <submittedName>
        <fullName evidence="1">Helix-turn-helix domain-containing protein</fullName>
    </submittedName>
</protein>